<name>A0ABN8Q601_9CNID</name>
<protein>
    <submittedName>
        <fullName evidence="1">Uncharacterized protein</fullName>
    </submittedName>
</protein>
<gene>
    <name evidence="1" type="ORF">PEVE_00002469</name>
</gene>
<comment type="caution">
    <text evidence="1">The sequence shown here is derived from an EMBL/GenBank/DDBJ whole genome shotgun (WGS) entry which is preliminary data.</text>
</comment>
<reference evidence="1 2" key="1">
    <citation type="submission" date="2022-05" db="EMBL/GenBank/DDBJ databases">
        <authorList>
            <consortium name="Genoscope - CEA"/>
            <person name="William W."/>
        </authorList>
    </citation>
    <scope>NUCLEOTIDE SEQUENCE [LARGE SCALE GENOMIC DNA]</scope>
</reference>
<keyword evidence="2" id="KW-1185">Reference proteome</keyword>
<accession>A0ABN8Q601</accession>
<dbReference type="Proteomes" id="UP001159427">
    <property type="component" value="Unassembled WGS sequence"/>
</dbReference>
<sequence length="140" mass="16212">MEDHIKKICKTCHFHLTNISKIRTYLDRESTEAIHSFVTTNLDCCNAILYGLPKALLNCLQLVQNRAARIVTFTEKYEHITPGLIDLHWLPVEYRIIYKILLLVYKAINGLSQSYRSNLLSFCSSSYSLRSYSNKLLQVP</sequence>
<feature type="non-terminal residue" evidence="1">
    <location>
        <position position="140"/>
    </location>
</feature>
<dbReference type="EMBL" id="CALNXI010001143">
    <property type="protein sequence ID" value="CAH3157326.1"/>
    <property type="molecule type" value="Genomic_DNA"/>
</dbReference>
<proteinExistence type="predicted"/>
<evidence type="ECO:0000313" key="1">
    <source>
        <dbReference type="EMBL" id="CAH3157326.1"/>
    </source>
</evidence>
<evidence type="ECO:0000313" key="2">
    <source>
        <dbReference type="Proteomes" id="UP001159427"/>
    </source>
</evidence>
<organism evidence="1 2">
    <name type="scientific">Porites evermanni</name>
    <dbReference type="NCBI Taxonomy" id="104178"/>
    <lineage>
        <taxon>Eukaryota</taxon>
        <taxon>Metazoa</taxon>
        <taxon>Cnidaria</taxon>
        <taxon>Anthozoa</taxon>
        <taxon>Hexacorallia</taxon>
        <taxon>Scleractinia</taxon>
        <taxon>Fungiina</taxon>
        <taxon>Poritidae</taxon>
        <taxon>Porites</taxon>
    </lineage>
</organism>